<evidence type="ECO:0000256" key="5">
    <source>
        <dbReference type="ARBA" id="ARBA00022777"/>
    </source>
</evidence>
<dbReference type="Pfam" id="PF00069">
    <property type="entry name" value="Pkinase"/>
    <property type="match status" value="1"/>
</dbReference>
<dbReference type="InterPro" id="IPR000719">
    <property type="entry name" value="Prot_kinase_dom"/>
</dbReference>
<feature type="region of interest" description="Disordered" evidence="9">
    <location>
        <begin position="531"/>
        <end position="553"/>
    </location>
</feature>
<evidence type="ECO:0000313" key="12">
    <source>
        <dbReference type="Proteomes" id="UP000245591"/>
    </source>
</evidence>
<protein>
    <recommendedName>
        <fullName evidence="10">Protein kinase domain-containing protein</fullName>
    </recommendedName>
</protein>
<dbReference type="InterPro" id="IPR017441">
    <property type="entry name" value="Protein_kinase_ATP_BS"/>
</dbReference>
<feature type="compositionally biased region" description="Basic and acidic residues" evidence="9">
    <location>
        <begin position="336"/>
        <end position="355"/>
    </location>
</feature>
<comment type="subcellular location">
    <subcellularLocation>
        <location evidence="1">Nucleus</location>
    </subcellularLocation>
</comment>
<feature type="compositionally biased region" description="Basic and acidic residues" evidence="9">
    <location>
        <begin position="393"/>
        <end position="411"/>
    </location>
</feature>
<feature type="compositionally biased region" description="Low complexity" evidence="9">
    <location>
        <begin position="478"/>
        <end position="488"/>
    </location>
</feature>
<feature type="compositionally biased region" description="Basic and acidic residues" evidence="9">
    <location>
        <begin position="461"/>
        <end position="475"/>
    </location>
</feature>
<keyword evidence="3" id="KW-0808">Transferase</keyword>
<evidence type="ECO:0000256" key="3">
    <source>
        <dbReference type="ARBA" id="ARBA00022679"/>
    </source>
</evidence>
<evidence type="ECO:0000256" key="8">
    <source>
        <dbReference type="PROSITE-ProRule" id="PRU10141"/>
    </source>
</evidence>
<organism evidence="11 12">
    <name type="scientific">Smittium angustum</name>
    <dbReference type="NCBI Taxonomy" id="133377"/>
    <lineage>
        <taxon>Eukaryota</taxon>
        <taxon>Fungi</taxon>
        <taxon>Fungi incertae sedis</taxon>
        <taxon>Zoopagomycota</taxon>
        <taxon>Kickxellomycotina</taxon>
        <taxon>Harpellomycetes</taxon>
        <taxon>Harpellales</taxon>
        <taxon>Legeriomycetaceae</taxon>
        <taxon>Smittium</taxon>
    </lineage>
</organism>
<feature type="compositionally biased region" description="Polar residues" evidence="9">
    <location>
        <begin position="837"/>
        <end position="847"/>
    </location>
</feature>
<keyword evidence="5" id="KW-0418">Kinase</keyword>
<dbReference type="SMART" id="SM00220">
    <property type="entry name" value="S_TKc"/>
    <property type="match status" value="1"/>
</dbReference>
<dbReference type="PROSITE" id="PS00108">
    <property type="entry name" value="PROTEIN_KINASE_ST"/>
    <property type="match status" value="1"/>
</dbReference>
<feature type="compositionally biased region" description="Basic and acidic residues" evidence="9">
    <location>
        <begin position="852"/>
        <end position="867"/>
    </location>
</feature>
<dbReference type="SUPFAM" id="SSF56112">
    <property type="entry name" value="Protein kinase-like (PK-like)"/>
    <property type="match status" value="1"/>
</dbReference>
<dbReference type="PANTHER" id="PTHR24055">
    <property type="entry name" value="MITOGEN-ACTIVATED PROTEIN KINASE"/>
    <property type="match status" value="1"/>
</dbReference>
<dbReference type="PROSITE" id="PS50011">
    <property type="entry name" value="PROTEIN_KINASE_DOM"/>
    <property type="match status" value="1"/>
</dbReference>
<evidence type="ECO:0000256" key="2">
    <source>
        <dbReference type="ARBA" id="ARBA00022527"/>
    </source>
</evidence>
<keyword evidence="2" id="KW-0723">Serine/threonine-protein kinase</keyword>
<keyword evidence="12" id="KW-1185">Reference proteome</keyword>
<dbReference type="AlphaFoldDB" id="A0A2U1J8S4"/>
<sequence>MEKYEQLNPIGEGAFSSVILAVHRKTNEKFAIKKMKKRKVKDILALAEAEALQKMQHENVIKLFDVFKEDYHSCLVFECMDCDLNDYTENFKNIRFPDSFILDITSQIFNGLEHIHSLGYFHRDMKPENLLIRKLENGKLLLKISDFGLVHSVEITRPLTNYISTRWYRAPEVLLCCETYSKPVDIWAVGTIVAELAMKKPLFPGNNQLDQIRRIFDYTGSPHIIQENGEPWNEGIEATQKLGIATVKQPTKSLDLLMDVASENLKNLVRSIIKLNPELRPDASTALKMTKSMLEEINDPTVMNSPTSPIPIPLKNSNSSLKPARKTEISENTIADNKERIQNKPAESKEILSEKITQSKEILEKIDESKEIAENEKNKPPEPIPQSRASFHKSRDVFTKLKDKTRNKEGTQSETNSKQEISVRNRIYSLNKNTNTFQRQPAPSKPIKEEPTTEITNSKISKNEPIHEPQTEHRKQISSVNSDNKNSSVENDKLIFKKEYTQSKNIPLKIVELEPTNQPVVEKRFLNESKSKPAYKNESSKIGTTSLPSYKLNPKKDELKTTETLPPNSLRNVNHIIQTETIQTETIQTETIQTETIQTKTIQKETVQTEAAQTKTIQLNTNQLDEGKLMLKSESKQKITNNETPENSTSSTSVLKKKYNQYLMKKFQNTEPNIKNPPKKRPKKLLLNKKAIQPTNNVLKTPTSAISPSIPVSPVYHTTPLTPISEKRLFSKGKNYTISPKVERNINQSSKKIEFPKVPENETKIKSTGLDSSLDNSPETKYKKAILLKKRSDYSVNKLSNVLGYDVSTIPLNMTYRDKSNTGMEPTHIQKKENPYRTKTSYTSKTPAMSFKKLETNHEHQISEKSKNVGNNSESDLPKEVTKKNSYTFKKYTFFKQRTRHSETHVENLYSALNSPGKSKFRATMFSSENKNPISTSNNIQKDEFKNIVEKDKVNKYSTFNSEKSSNKSDSVGNILQEQHTSPKIQSFGESSLNENTNDLKYSRKTSIAELSTKSNTPSNPNTSEEISKKLYFHRRRSQVVPRESYRKFNNIMMPEIPEIPNNQMNSDNYKANQISAETKLGMRNTSGFSAQSRRNHRRSVFYTSGRGVDRDVGILSIENNTENFQKQKQGFQRQTGETSSHSIQNKSYLYLKYNYDFGDYQNIELEDKYGIMNHPQMSNYSQREMLGVNILPSISQFDDIYQLRSEKMVSNGRKANVNKYETLRETRTWKNGAT</sequence>
<keyword evidence="6 8" id="KW-0067">ATP-binding</keyword>
<evidence type="ECO:0000256" key="7">
    <source>
        <dbReference type="ARBA" id="ARBA00023242"/>
    </source>
</evidence>
<evidence type="ECO:0000313" key="11">
    <source>
        <dbReference type="EMBL" id="PWA01502.1"/>
    </source>
</evidence>
<keyword evidence="4 8" id="KW-0547">Nucleotide-binding</keyword>
<feature type="region of interest" description="Disordered" evidence="9">
    <location>
        <begin position="299"/>
        <end position="355"/>
    </location>
</feature>
<accession>A0A2U1J8S4</accession>
<reference evidence="11 12" key="1">
    <citation type="journal article" date="2018" name="MBio">
        <title>Comparative Genomics Reveals the Core Gene Toolbox for the Fungus-Insect Symbiosis.</title>
        <authorList>
            <person name="Wang Y."/>
            <person name="Stata M."/>
            <person name="Wang W."/>
            <person name="Stajich J.E."/>
            <person name="White M.M."/>
            <person name="Moncalvo J.M."/>
        </authorList>
    </citation>
    <scope>NUCLEOTIDE SEQUENCE [LARGE SCALE GENOMIC DNA]</scope>
    <source>
        <strain evidence="11 12">AUS-126-30</strain>
    </source>
</reference>
<dbReference type="GO" id="GO:0005524">
    <property type="term" value="F:ATP binding"/>
    <property type="evidence" value="ECO:0007669"/>
    <property type="project" value="UniProtKB-UniRule"/>
</dbReference>
<evidence type="ECO:0000259" key="10">
    <source>
        <dbReference type="PROSITE" id="PS50011"/>
    </source>
</evidence>
<dbReference type="InterPro" id="IPR008271">
    <property type="entry name" value="Ser/Thr_kinase_AS"/>
</dbReference>
<dbReference type="PROSITE" id="PS00107">
    <property type="entry name" value="PROTEIN_KINASE_ATP"/>
    <property type="match status" value="1"/>
</dbReference>
<dbReference type="InterPro" id="IPR050117">
    <property type="entry name" value="MAPK"/>
</dbReference>
<dbReference type="InterPro" id="IPR011009">
    <property type="entry name" value="Kinase-like_dom_sf"/>
</dbReference>
<name>A0A2U1J8S4_SMIAN</name>
<dbReference type="FunFam" id="1.10.510.10:FF:000624">
    <property type="entry name" value="Mitogen-activated protein kinase"/>
    <property type="match status" value="1"/>
</dbReference>
<feature type="binding site" evidence="8">
    <location>
        <position position="34"/>
    </location>
    <ligand>
        <name>ATP</name>
        <dbReference type="ChEBI" id="CHEBI:30616"/>
    </ligand>
</feature>
<feature type="compositionally biased region" description="Basic and acidic residues" evidence="9">
    <location>
        <begin position="368"/>
        <end position="380"/>
    </location>
</feature>
<dbReference type="Proteomes" id="UP000245591">
    <property type="component" value="Unassembled WGS sequence"/>
</dbReference>
<evidence type="ECO:0000256" key="6">
    <source>
        <dbReference type="ARBA" id="ARBA00022840"/>
    </source>
</evidence>
<dbReference type="Gene3D" id="1.10.510.10">
    <property type="entry name" value="Transferase(Phosphotransferase) domain 1"/>
    <property type="match status" value="1"/>
</dbReference>
<feature type="region of interest" description="Disordered" evidence="9">
    <location>
        <begin position="368"/>
        <end position="488"/>
    </location>
</feature>
<evidence type="ECO:0000256" key="1">
    <source>
        <dbReference type="ARBA" id="ARBA00004123"/>
    </source>
</evidence>
<comment type="caution">
    <text evidence="11">The sequence shown here is derived from an EMBL/GenBank/DDBJ whole genome shotgun (WGS) entry which is preliminary data.</text>
</comment>
<dbReference type="EMBL" id="MBFU01000166">
    <property type="protein sequence ID" value="PWA01502.1"/>
    <property type="molecule type" value="Genomic_DNA"/>
</dbReference>
<feature type="region of interest" description="Disordered" evidence="9">
    <location>
        <begin position="817"/>
        <end position="879"/>
    </location>
</feature>
<proteinExistence type="predicted"/>
<feature type="domain" description="Protein kinase" evidence="10">
    <location>
        <begin position="4"/>
        <end position="294"/>
    </location>
</feature>
<evidence type="ECO:0000256" key="4">
    <source>
        <dbReference type="ARBA" id="ARBA00022741"/>
    </source>
</evidence>
<dbReference type="GO" id="GO:0005634">
    <property type="term" value="C:nucleus"/>
    <property type="evidence" value="ECO:0007669"/>
    <property type="project" value="UniProtKB-SubCell"/>
</dbReference>
<evidence type="ECO:0000256" key="9">
    <source>
        <dbReference type="SAM" id="MobiDB-lite"/>
    </source>
</evidence>
<feature type="compositionally biased region" description="Polar residues" evidence="9">
    <location>
        <begin position="412"/>
        <end position="441"/>
    </location>
</feature>
<dbReference type="GO" id="GO:0004674">
    <property type="term" value="F:protein serine/threonine kinase activity"/>
    <property type="evidence" value="ECO:0007669"/>
    <property type="project" value="UniProtKB-KW"/>
</dbReference>
<keyword evidence="7" id="KW-0539">Nucleus</keyword>
<dbReference type="Gene3D" id="3.30.200.20">
    <property type="entry name" value="Phosphorylase Kinase, domain 1"/>
    <property type="match status" value="1"/>
</dbReference>
<gene>
    <name evidence="11" type="ORF">BB558_002399</name>
</gene>